<evidence type="ECO:0000256" key="5">
    <source>
        <dbReference type="ARBA" id="ARBA00035357"/>
    </source>
</evidence>
<evidence type="ECO:0000256" key="4">
    <source>
        <dbReference type="ARBA" id="ARBA00035283"/>
    </source>
</evidence>
<dbReference type="SMART" id="SM00739">
    <property type="entry name" value="KOW"/>
    <property type="match status" value="1"/>
</dbReference>
<keyword evidence="2" id="KW-0689">Ribosomal protein</keyword>
<dbReference type="InterPro" id="IPR014722">
    <property type="entry name" value="Rib_uL2_dom2"/>
</dbReference>
<proteinExistence type="inferred from homology"/>
<dbReference type="PROSITE" id="PS01108">
    <property type="entry name" value="RIBOSOMAL_L24"/>
    <property type="match status" value="1"/>
</dbReference>
<dbReference type="SUPFAM" id="SSF50104">
    <property type="entry name" value="Translation proteins SH3-like domain"/>
    <property type="match status" value="1"/>
</dbReference>
<accession>A0ABP1N774</accession>
<dbReference type="InterPro" id="IPR008991">
    <property type="entry name" value="Translation_prot_SH3-like_sf"/>
</dbReference>
<dbReference type="Proteomes" id="UP001642520">
    <property type="component" value="Unassembled WGS sequence"/>
</dbReference>
<evidence type="ECO:0000313" key="7">
    <source>
        <dbReference type="EMBL" id="CAL7936830.1"/>
    </source>
</evidence>
<dbReference type="InterPro" id="IPR005824">
    <property type="entry name" value="KOW"/>
</dbReference>
<organism evidence="7 8">
    <name type="scientific">Xylocopa violacea</name>
    <name type="common">Violet carpenter bee</name>
    <name type="synonym">Apis violacea</name>
    <dbReference type="NCBI Taxonomy" id="135666"/>
    <lineage>
        <taxon>Eukaryota</taxon>
        <taxon>Metazoa</taxon>
        <taxon>Ecdysozoa</taxon>
        <taxon>Arthropoda</taxon>
        <taxon>Hexapoda</taxon>
        <taxon>Insecta</taxon>
        <taxon>Pterygota</taxon>
        <taxon>Neoptera</taxon>
        <taxon>Endopterygota</taxon>
        <taxon>Hymenoptera</taxon>
        <taxon>Apocrita</taxon>
        <taxon>Aculeata</taxon>
        <taxon>Apoidea</taxon>
        <taxon>Anthophila</taxon>
        <taxon>Apidae</taxon>
        <taxon>Xylocopa</taxon>
        <taxon>Xylocopa</taxon>
    </lineage>
</organism>
<dbReference type="InterPro" id="IPR041988">
    <property type="entry name" value="Ribosomal_uL24_KOW"/>
</dbReference>
<dbReference type="Pfam" id="PF00467">
    <property type="entry name" value="KOW"/>
    <property type="match status" value="1"/>
</dbReference>
<evidence type="ECO:0000313" key="8">
    <source>
        <dbReference type="Proteomes" id="UP001642520"/>
    </source>
</evidence>
<evidence type="ECO:0000256" key="2">
    <source>
        <dbReference type="ARBA" id="ARBA00022980"/>
    </source>
</evidence>
<reference evidence="7 8" key="1">
    <citation type="submission" date="2024-08" db="EMBL/GenBank/DDBJ databases">
        <authorList>
            <person name="Will J Nash"/>
            <person name="Angela Man"/>
            <person name="Seanna McTaggart"/>
            <person name="Kendall Baker"/>
            <person name="Tom Barker"/>
            <person name="Leah Catchpole"/>
            <person name="Alex Durrant"/>
            <person name="Karim Gharbi"/>
            <person name="Naomi Irish"/>
            <person name="Gemy Kaithakottil"/>
            <person name="Debby Ku"/>
            <person name="Aaliyah Providence"/>
            <person name="Felix Shaw"/>
            <person name="David Swarbreck"/>
            <person name="Chris Watkins"/>
            <person name="Ann M. McCartney"/>
            <person name="Giulio Formenti"/>
            <person name="Alice Mouton"/>
            <person name="Noel Vella"/>
            <person name="Bjorn M von Reumont"/>
            <person name="Adriana Vella"/>
            <person name="Wilfried Haerty"/>
        </authorList>
    </citation>
    <scope>NUCLEOTIDE SEQUENCE [LARGE SCALE GENOMIC DNA]</scope>
</reference>
<dbReference type="InterPro" id="IPR003256">
    <property type="entry name" value="Ribosomal_uL24"/>
</dbReference>
<dbReference type="CDD" id="cd06089">
    <property type="entry name" value="KOW_RPL26"/>
    <property type="match status" value="1"/>
</dbReference>
<dbReference type="Pfam" id="PF17136">
    <property type="entry name" value="ribosomal_L24"/>
    <property type="match status" value="1"/>
</dbReference>
<keyword evidence="8" id="KW-1185">Reference proteome</keyword>
<evidence type="ECO:0000256" key="3">
    <source>
        <dbReference type="ARBA" id="ARBA00023274"/>
    </source>
</evidence>
<dbReference type="Gene3D" id="2.30.30.30">
    <property type="match status" value="1"/>
</dbReference>
<dbReference type="InterPro" id="IPR005825">
    <property type="entry name" value="Ribosomal_uL24_CS"/>
</dbReference>
<feature type="domain" description="KOW" evidence="6">
    <location>
        <begin position="91"/>
        <end position="118"/>
    </location>
</feature>
<sequence length="255" mass="30099">MRLTATLFKRMGEWSLKYSNLPERYVNRVSEKVLWKAPRGKPQYLQRKIALGRKLHFSLHRPWSQSFQLRNFIPKAKQPAYVPIEPIKTWSFFRGDRVEVLYGPDKGKQGIVKIIIQERNWVIVDGLNTRSTMELAKKNYPGHCKRSELPLLVTTQIQLVDPFDLKGTPIEWRYTEKGEYVRVSCRTGRIIPMPVSSNETVDYKTPDVYIEQLKDTSEADVKELTFQAELKTFEMDIMDKMGIKEDRVPKEYYWY</sequence>
<gene>
    <name evidence="7" type="ORF">XYLVIOL_LOCUS2405</name>
</gene>
<evidence type="ECO:0000256" key="1">
    <source>
        <dbReference type="ARBA" id="ARBA00010618"/>
    </source>
</evidence>
<dbReference type="PANTHER" id="PTHR12903">
    <property type="entry name" value="MITOCHONDRIAL RIBOSOMAL PROTEIN L24"/>
    <property type="match status" value="1"/>
</dbReference>
<protein>
    <recommendedName>
        <fullName evidence="4">Large ribosomal subunit protein uL24m</fullName>
    </recommendedName>
    <alternativeName>
        <fullName evidence="5">39S ribosomal protein L24, mitochondrial</fullName>
    </alternativeName>
</protein>
<comment type="caution">
    <text evidence="7">The sequence shown here is derived from an EMBL/GenBank/DDBJ whole genome shotgun (WGS) entry which is preliminary data.</text>
</comment>
<dbReference type="InterPro" id="IPR057264">
    <property type="entry name" value="Ribosomal_uL24_C"/>
</dbReference>
<evidence type="ECO:0000259" key="6">
    <source>
        <dbReference type="SMART" id="SM00739"/>
    </source>
</evidence>
<comment type="similarity">
    <text evidence="1">Belongs to the universal ribosomal protein uL24 family.</text>
</comment>
<keyword evidence="3" id="KW-0687">Ribonucleoprotein</keyword>
<name>A0ABP1N774_XYLVO</name>
<dbReference type="EMBL" id="CAXAJV020001287">
    <property type="protein sequence ID" value="CAL7936830.1"/>
    <property type="molecule type" value="Genomic_DNA"/>
</dbReference>